<keyword evidence="7" id="KW-0509">mRNA transport</keyword>
<feature type="domain" description="RanBP2-type" evidence="21">
    <location>
        <begin position="563"/>
        <end position="592"/>
    </location>
</feature>
<dbReference type="GO" id="GO:0031965">
    <property type="term" value="C:nuclear membrane"/>
    <property type="evidence" value="ECO:0007669"/>
    <property type="project" value="UniProtKB-SubCell"/>
</dbReference>
<sequence length="1406" mass="145204">MFGYVKSFFKPGETASPRRGDVEAAVPVASPEVVKKAQVTDEYMRLVADITYKNKRISNMGLLELKSHLNELEMDVTGSRADLSVRLAKLSKHMMSFQNVGHLEDKSANGATPVSTAAAKTTTPRKVDPVQVLEKKFAGKLSKEDYEAIRERLKQKVVDANVESSSEDESEEEESSEEGEDSSEGSGEEEESEEEDAMDMTQTSPAQVSRKRGLETVVASAAKRPNLGQQSGFSGSPVMQPRANGAVYRNGPSFTTPMASNVWSQQTPVQRGGGSFRPSPLLVNGASSFGRRRSDDTSQKQQGAVAQRILQTLGKMSTPLETMRSRRPPTWVTPSVATASHNGQNGNRVGVLAYSETNELPIPSSSLDIRPKISSNAYTPSKSIASKSSQERIRFQPPQDQSPKSIASIPFPPGAMDFSGASQSISSSSLDVPMRSTPPARSPAWNKMDTNSPTPEQRARHSPTQKLNQRFIFTPPLGVPSCSSKSDLLAHAQHLTSNFVFGEKVQRPTPSYGETARPRKKQAIIQPSVAPVAKTPKDTVPPPAKQPEEVGQSSLFKKLLKKKAGKWKCASCLVTNDNKLDECPCCETPRPASSSTTTKSPEQTSTPISASHPFAKFALKNNQWKCPVCLVKNDMKSIECVSCENPKPAGEKEEKKVTFNLASSTPAHSESDAPKKKIAATPFNFGQADASTDSKTADTPFKFGTPGESKASPSPFNFGPSPAQDKAAEEKNAPSPVPFSFSTPSGGKKPEGDKPAETPFSFGAKATEPKKEESGFSFGASSTNENEEVTEPAKDLTKGLFGQGSKTVSSTPFSFGTSNNDKPSGQQDKNGSDEQEPPKRKRLGASSSNTETPTTGGFSFGASSKVDAPAPSLSFGASSKADTSVESKPGFSFGASSQTDAPAESKPGFSFGAPSKTDTPAESNSGFSFGASSNEASSTESKPAISFGGSSTSSPATSGNEPFAFGASSSTKESTAKQPFSFGASSSDSNNSSNNSSGFSFGASTGSSTSGGEEPSAKKRQFGGESGDKTVPGSTFGASPPAENESKPFAFGSNSSSKPFAFGADKKPSTTPQFGASSENAPQFGAKTTQNDSTPQFGAISAKNEAEKASGFSFGSQPTMSNSSSVAFGASSSGNTPSVNGGAQFGGATKTDDNKTAASQPFSFGASSSATTPFAGSSDKTSFPGTTPSSTGSGFHFGASSSTPSFGASSSTNENSNSNQGSSSSGGGFQFGASSNTASSTPFGQAPASGTPATGMFGASSGNNNSAASSGGGMFGGNQQPPQQQNFNFGGGSTQANTQAAPANPFGGGAAAPSPFGGNNNAAAPFGGNQSAAPFGSSQPFQASGTGGTFGQASSNAPAPFGGATQSTGSFGGGSSSFNSGGGGGFSMGVKSQGRKVVRAKRSARR</sequence>
<feature type="compositionally biased region" description="Polar residues" evidence="20">
    <location>
        <begin position="1156"/>
        <end position="1180"/>
    </location>
</feature>
<dbReference type="Gene3D" id="4.10.1060.10">
    <property type="entry name" value="Zinc finger, RanBP2-type"/>
    <property type="match status" value="2"/>
</dbReference>
<dbReference type="GO" id="GO:0017056">
    <property type="term" value="F:structural constituent of nuclear pore"/>
    <property type="evidence" value="ECO:0007669"/>
    <property type="project" value="TreeGrafter"/>
</dbReference>
<dbReference type="PROSITE" id="PS01358">
    <property type="entry name" value="ZF_RANBP2_1"/>
    <property type="match status" value="2"/>
</dbReference>
<feature type="compositionally biased region" description="Low complexity" evidence="20">
    <location>
        <begin position="1181"/>
        <end position="1223"/>
    </location>
</feature>
<dbReference type="GO" id="GO:0005643">
    <property type="term" value="C:nuclear pore"/>
    <property type="evidence" value="ECO:0007669"/>
    <property type="project" value="UniProtKB-SubCell"/>
</dbReference>
<keyword evidence="6 19" id="KW-0863">Zinc-finger</keyword>
<feature type="compositionally biased region" description="Polar residues" evidence="20">
    <location>
        <begin position="361"/>
        <end position="388"/>
    </location>
</feature>
<feature type="compositionally biased region" description="Polar residues" evidence="20">
    <location>
        <begin position="332"/>
        <end position="344"/>
    </location>
</feature>
<keyword evidence="12" id="KW-0906">Nuclear pore complex</keyword>
<evidence type="ECO:0000256" key="3">
    <source>
        <dbReference type="ARBA" id="ARBA00004567"/>
    </source>
</evidence>
<evidence type="ECO:0000256" key="17">
    <source>
        <dbReference type="ARBA" id="ARBA00078197"/>
    </source>
</evidence>
<protein>
    <recommendedName>
        <fullName evidence="16">Nuclear pore complex protein Nup153</fullName>
    </recommendedName>
    <alternativeName>
        <fullName evidence="18">153 kDa nucleoporin</fullName>
    </alternativeName>
    <alternativeName>
        <fullName evidence="17">Nucleoporin Nup153</fullName>
    </alternativeName>
</protein>
<feature type="compositionally biased region" description="Polar residues" evidence="20">
    <location>
        <begin position="845"/>
        <end position="857"/>
    </location>
</feature>
<keyword evidence="14" id="KW-0539">Nucleus</keyword>
<proteinExistence type="inferred from homology"/>
<feature type="compositionally biased region" description="Polar residues" evidence="20">
    <location>
        <begin position="591"/>
        <end position="608"/>
    </location>
</feature>
<evidence type="ECO:0000256" key="18">
    <source>
        <dbReference type="ARBA" id="ARBA00079437"/>
    </source>
</evidence>
<dbReference type="GO" id="GO:0006405">
    <property type="term" value="P:RNA export from nucleus"/>
    <property type="evidence" value="ECO:0007669"/>
    <property type="project" value="TreeGrafter"/>
</dbReference>
<dbReference type="SUPFAM" id="SSF90209">
    <property type="entry name" value="Ran binding protein zinc finger-like"/>
    <property type="match status" value="2"/>
</dbReference>
<evidence type="ECO:0000256" key="1">
    <source>
        <dbReference type="ARBA" id="ARBA00001947"/>
    </source>
</evidence>
<dbReference type="PROSITE" id="PS50199">
    <property type="entry name" value="ZF_RANBP2_2"/>
    <property type="match status" value="2"/>
</dbReference>
<evidence type="ECO:0000256" key="5">
    <source>
        <dbReference type="ARBA" id="ARBA00022723"/>
    </source>
</evidence>
<feature type="compositionally biased region" description="Low complexity" evidence="20">
    <location>
        <begin position="1255"/>
        <end position="1269"/>
    </location>
</feature>
<feature type="compositionally biased region" description="Basic residues" evidence="20">
    <location>
        <begin position="1393"/>
        <end position="1406"/>
    </location>
</feature>
<comment type="similarity">
    <text evidence="15">Belongs to the NUP153 family.</text>
</comment>
<feature type="compositionally biased region" description="Acidic residues" evidence="20">
    <location>
        <begin position="165"/>
        <end position="198"/>
    </location>
</feature>
<evidence type="ECO:0000256" key="19">
    <source>
        <dbReference type="PROSITE-ProRule" id="PRU00322"/>
    </source>
</evidence>
<feature type="domain" description="RanBP2-type" evidence="21">
    <location>
        <begin position="620"/>
        <end position="649"/>
    </location>
</feature>
<dbReference type="GO" id="GO:0003677">
    <property type="term" value="F:DNA binding"/>
    <property type="evidence" value="ECO:0007669"/>
    <property type="project" value="UniProtKB-KW"/>
</dbReference>
<feature type="compositionally biased region" description="Gly residues" evidence="20">
    <location>
        <begin position="1370"/>
        <end position="1387"/>
    </location>
</feature>
<dbReference type="InterPro" id="IPR036443">
    <property type="entry name" value="Znf_RanBP2_sf"/>
</dbReference>
<feature type="compositionally biased region" description="Low complexity" evidence="20">
    <location>
        <begin position="1300"/>
        <end position="1329"/>
    </location>
</feature>
<feature type="compositionally biased region" description="Low complexity" evidence="20">
    <location>
        <begin position="922"/>
        <end position="958"/>
    </location>
</feature>
<evidence type="ECO:0000256" key="9">
    <source>
        <dbReference type="ARBA" id="ARBA00022927"/>
    </source>
</evidence>
<feature type="compositionally biased region" description="Low complexity" evidence="20">
    <location>
        <begin position="980"/>
        <end position="1012"/>
    </location>
</feature>
<evidence type="ECO:0000256" key="6">
    <source>
        <dbReference type="ARBA" id="ARBA00022771"/>
    </source>
</evidence>
<keyword evidence="5" id="KW-0479">Metal-binding</keyword>
<dbReference type="GO" id="GO:0008139">
    <property type="term" value="F:nuclear localization sequence binding"/>
    <property type="evidence" value="ECO:0007669"/>
    <property type="project" value="TreeGrafter"/>
</dbReference>
<dbReference type="GO" id="GO:0006606">
    <property type="term" value="P:protein import into nucleus"/>
    <property type="evidence" value="ECO:0007669"/>
    <property type="project" value="TreeGrafter"/>
</dbReference>
<keyword evidence="11" id="KW-0238">DNA-binding</keyword>
<feature type="region of interest" description="Disordered" evidence="20">
    <location>
        <begin position="589"/>
        <end position="608"/>
    </location>
</feature>
<feature type="region of interest" description="Disordered" evidence="20">
    <location>
        <begin position="265"/>
        <end position="302"/>
    </location>
</feature>
<keyword evidence="4" id="KW-0813">Transport</keyword>
<feature type="compositionally biased region" description="Polar residues" evidence="20">
    <location>
        <begin position="875"/>
        <end position="886"/>
    </location>
</feature>
<keyword evidence="9" id="KW-0653">Protein transport</keyword>
<feature type="compositionally biased region" description="Polar residues" evidence="20">
    <location>
        <begin position="1330"/>
        <end position="1344"/>
    </location>
</feature>
<dbReference type="GO" id="GO:0008270">
    <property type="term" value="F:zinc ion binding"/>
    <property type="evidence" value="ECO:0007669"/>
    <property type="project" value="UniProtKB-KW"/>
</dbReference>
<reference evidence="22" key="1">
    <citation type="submission" date="2021-01" db="EMBL/GenBank/DDBJ databases">
        <authorList>
            <person name="Corre E."/>
            <person name="Pelletier E."/>
            <person name="Niang G."/>
            <person name="Scheremetjew M."/>
            <person name="Finn R."/>
            <person name="Kale V."/>
            <person name="Holt S."/>
            <person name="Cochrane G."/>
            <person name="Meng A."/>
            <person name="Brown T."/>
            <person name="Cohen L."/>
        </authorList>
    </citation>
    <scope>NUCLEOTIDE SEQUENCE</scope>
    <source>
        <strain evidence="22">NY070348D</strain>
    </source>
</reference>
<evidence type="ECO:0000256" key="10">
    <source>
        <dbReference type="ARBA" id="ARBA00023010"/>
    </source>
</evidence>
<feature type="compositionally biased region" description="Low complexity" evidence="20">
    <location>
        <begin position="419"/>
        <end position="429"/>
    </location>
</feature>
<feature type="compositionally biased region" description="Polar residues" evidence="20">
    <location>
        <begin position="109"/>
        <end position="124"/>
    </location>
</feature>
<dbReference type="GO" id="GO:0051028">
    <property type="term" value="P:mRNA transport"/>
    <property type="evidence" value="ECO:0007669"/>
    <property type="project" value="UniProtKB-KW"/>
</dbReference>
<gene>
    <name evidence="22" type="ORF">QSP1433_LOCUS16833</name>
</gene>
<feature type="region of interest" description="Disordered" evidence="20">
    <location>
        <begin position="361"/>
        <end position="465"/>
    </location>
</feature>
<evidence type="ECO:0000313" key="22">
    <source>
        <dbReference type="EMBL" id="CAD9706604.1"/>
    </source>
</evidence>
<dbReference type="Pfam" id="PF00641">
    <property type="entry name" value="Zn_ribbon_RanBP"/>
    <property type="match status" value="1"/>
</dbReference>
<evidence type="ECO:0000256" key="14">
    <source>
        <dbReference type="ARBA" id="ARBA00023242"/>
    </source>
</evidence>
<dbReference type="PANTHER" id="PTHR23193:SF23">
    <property type="entry name" value="NUCLEAR PORE COMPLEX PROTEIN NUP153"/>
    <property type="match status" value="1"/>
</dbReference>
<dbReference type="PANTHER" id="PTHR23193">
    <property type="entry name" value="NUCLEAR PORE COMPLEX PROTEIN NUP"/>
    <property type="match status" value="1"/>
</dbReference>
<feature type="compositionally biased region" description="Polar residues" evidence="20">
    <location>
        <begin position="967"/>
        <end position="978"/>
    </location>
</feature>
<evidence type="ECO:0000256" key="16">
    <source>
        <dbReference type="ARBA" id="ARBA00068609"/>
    </source>
</evidence>
<feature type="region of interest" description="Disordered" evidence="20">
    <location>
        <begin position="321"/>
        <end position="344"/>
    </location>
</feature>
<feature type="region of interest" description="Disordered" evidence="20">
    <location>
        <begin position="105"/>
        <end position="126"/>
    </location>
</feature>
<dbReference type="EMBL" id="HBHK01026740">
    <property type="protein sequence ID" value="CAD9706604.1"/>
    <property type="molecule type" value="Transcribed_RNA"/>
</dbReference>
<accession>A0A7S2SQ45</accession>
<dbReference type="SMART" id="SM00547">
    <property type="entry name" value="ZnF_RBZ"/>
    <property type="match status" value="2"/>
</dbReference>
<dbReference type="InterPro" id="IPR001876">
    <property type="entry name" value="Znf_RanBP2"/>
</dbReference>
<feature type="region of interest" description="Disordered" evidence="20">
    <location>
        <begin position="506"/>
        <end position="552"/>
    </location>
</feature>
<organism evidence="22">
    <name type="scientific">Mucochytrium quahogii</name>
    <dbReference type="NCBI Taxonomy" id="96639"/>
    <lineage>
        <taxon>Eukaryota</taxon>
        <taxon>Sar</taxon>
        <taxon>Stramenopiles</taxon>
        <taxon>Bigyra</taxon>
        <taxon>Labyrinthulomycetes</taxon>
        <taxon>Thraustochytrida</taxon>
        <taxon>Thraustochytriidae</taxon>
        <taxon>Mucochytrium</taxon>
    </lineage>
</organism>
<evidence type="ECO:0000256" key="2">
    <source>
        <dbReference type="ARBA" id="ARBA00004126"/>
    </source>
</evidence>
<evidence type="ECO:0000256" key="20">
    <source>
        <dbReference type="SAM" id="MobiDB-lite"/>
    </source>
</evidence>
<comment type="cofactor">
    <cofactor evidence="1">
        <name>Zn(2+)</name>
        <dbReference type="ChEBI" id="CHEBI:29105"/>
    </cofactor>
</comment>
<name>A0A7S2SQ45_9STRA</name>
<comment type="subcellular location">
    <subcellularLocation>
        <location evidence="2">Nucleus membrane</location>
    </subcellularLocation>
    <subcellularLocation>
        <location evidence="3">Nucleus</location>
        <location evidence="3">Nuclear pore complex</location>
    </subcellularLocation>
</comment>
<evidence type="ECO:0000256" key="4">
    <source>
        <dbReference type="ARBA" id="ARBA00022448"/>
    </source>
</evidence>
<feature type="compositionally biased region" description="Polar residues" evidence="20">
    <location>
        <begin position="1069"/>
        <end position="1096"/>
    </location>
</feature>
<evidence type="ECO:0000256" key="13">
    <source>
        <dbReference type="ARBA" id="ARBA00023136"/>
    </source>
</evidence>
<feature type="compositionally biased region" description="Low complexity" evidence="20">
    <location>
        <begin position="1121"/>
        <end position="1135"/>
    </location>
</feature>
<keyword evidence="10" id="KW-0811">Translocation</keyword>
<evidence type="ECO:0000256" key="7">
    <source>
        <dbReference type="ARBA" id="ARBA00022816"/>
    </source>
</evidence>
<keyword evidence="8" id="KW-0862">Zinc</keyword>
<evidence type="ECO:0000259" key="21">
    <source>
        <dbReference type="PROSITE" id="PS50199"/>
    </source>
</evidence>
<dbReference type="InterPro" id="IPR026054">
    <property type="entry name" value="Nucleoporin"/>
</dbReference>
<feature type="region of interest" description="Disordered" evidence="20">
    <location>
        <begin position="686"/>
        <end position="1406"/>
    </location>
</feature>
<feature type="region of interest" description="Disordered" evidence="20">
    <location>
        <begin position="158"/>
        <end position="252"/>
    </location>
</feature>
<feature type="compositionally biased region" description="Polar residues" evidence="20">
    <location>
        <begin position="804"/>
        <end position="829"/>
    </location>
</feature>
<evidence type="ECO:0000256" key="15">
    <source>
        <dbReference type="ARBA" id="ARBA00060842"/>
    </source>
</evidence>
<evidence type="ECO:0000256" key="12">
    <source>
        <dbReference type="ARBA" id="ARBA00023132"/>
    </source>
</evidence>
<evidence type="ECO:0000256" key="8">
    <source>
        <dbReference type="ARBA" id="ARBA00022833"/>
    </source>
</evidence>
<evidence type="ECO:0000256" key="11">
    <source>
        <dbReference type="ARBA" id="ARBA00023125"/>
    </source>
</evidence>
<feature type="compositionally biased region" description="Low complexity" evidence="20">
    <location>
        <begin position="1277"/>
        <end position="1288"/>
    </location>
</feature>
<keyword evidence="13" id="KW-0472">Membrane</keyword>